<evidence type="ECO:0000313" key="2">
    <source>
        <dbReference type="EMBL" id="EWS72132.1"/>
    </source>
</evidence>
<dbReference type="GeneID" id="24440446"/>
<accession>W7X3W8</accession>
<proteinExistence type="predicted"/>
<dbReference type="RefSeq" id="XP_012655325.1">
    <property type="nucleotide sequence ID" value="XM_012799871.1"/>
</dbReference>
<feature type="chain" id="PRO_5004903265" description="Transmembrane protein" evidence="1">
    <location>
        <begin position="20"/>
        <end position="150"/>
    </location>
</feature>
<reference evidence="3" key="1">
    <citation type="journal article" date="2006" name="PLoS Biol.">
        <title>Macronuclear genome sequence of the ciliate Tetrahymena thermophila, a model eukaryote.</title>
        <authorList>
            <person name="Eisen J.A."/>
            <person name="Coyne R.S."/>
            <person name="Wu M."/>
            <person name="Wu D."/>
            <person name="Thiagarajan M."/>
            <person name="Wortman J.R."/>
            <person name="Badger J.H."/>
            <person name="Ren Q."/>
            <person name="Amedeo P."/>
            <person name="Jones K.M."/>
            <person name="Tallon L.J."/>
            <person name="Delcher A.L."/>
            <person name="Salzberg S.L."/>
            <person name="Silva J.C."/>
            <person name="Haas B.J."/>
            <person name="Majoros W.H."/>
            <person name="Farzad M."/>
            <person name="Carlton J.M."/>
            <person name="Smith R.K. Jr."/>
            <person name="Garg J."/>
            <person name="Pearlman R.E."/>
            <person name="Karrer K.M."/>
            <person name="Sun L."/>
            <person name="Manning G."/>
            <person name="Elde N.C."/>
            <person name="Turkewitz A.P."/>
            <person name="Asai D.J."/>
            <person name="Wilkes D.E."/>
            <person name="Wang Y."/>
            <person name="Cai H."/>
            <person name="Collins K."/>
            <person name="Stewart B.A."/>
            <person name="Lee S.R."/>
            <person name="Wilamowska K."/>
            <person name="Weinberg Z."/>
            <person name="Ruzzo W.L."/>
            <person name="Wloga D."/>
            <person name="Gaertig J."/>
            <person name="Frankel J."/>
            <person name="Tsao C.-C."/>
            <person name="Gorovsky M.A."/>
            <person name="Keeling P.J."/>
            <person name="Waller R.F."/>
            <person name="Patron N.J."/>
            <person name="Cherry J.M."/>
            <person name="Stover N.A."/>
            <person name="Krieger C.J."/>
            <person name="del Toro C."/>
            <person name="Ryder H.F."/>
            <person name="Williamson S.C."/>
            <person name="Barbeau R.A."/>
            <person name="Hamilton E.P."/>
            <person name="Orias E."/>
        </authorList>
    </citation>
    <scope>NUCLEOTIDE SEQUENCE [LARGE SCALE GENOMIC DNA]</scope>
    <source>
        <strain evidence="3">SB210</strain>
    </source>
</reference>
<evidence type="ECO:0000256" key="1">
    <source>
        <dbReference type="SAM" id="SignalP"/>
    </source>
</evidence>
<evidence type="ECO:0000313" key="3">
    <source>
        <dbReference type="Proteomes" id="UP000009168"/>
    </source>
</evidence>
<evidence type="ECO:0008006" key="4">
    <source>
        <dbReference type="Google" id="ProtNLM"/>
    </source>
</evidence>
<name>W7X3W8_TETTS</name>
<feature type="signal peptide" evidence="1">
    <location>
        <begin position="1"/>
        <end position="19"/>
    </location>
</feature>
<sequence>MNVILFLLYSQISLSGCSSLCESLQMMKRKNMIKSERQNINSNSEIQLFSTFFTKNALKLKQILAIIMQKIPFLFPINCQNLLTLPPSYSLMLITFVQLSFYIQIYFPDENANSLSAQLRLFGVLRIPQFQLLLISYKFSISFKKLPFFS</sequence>
<dbReference type="Proteomes" id="UP000009168">
    <property type="component" value="Unassembled WGS sequence"/>
</dbReference>
<dbReference type="EMBL" id="GG662485">
    <property type="protein sequence ID" value="EWS72132.1"/>
    <property type="molecule type" value="Genomic_DNA"/>
</dbReference>
<dbReference type="AlphaFoldDB" id="W7X3W8"/>
<dbReference type="KEGG" id="tet:TTHERM_000731389"/>
<organism evidence="2 3">
    <name type="scientific">Tetrahymena thermophila (strain SB210)</name>
    <dbReference type="NCBI Taxonomy" id="312017"/>
    <lineage>
        <taxon>Eukaryota</taxon>
        <taxon>Sar</taxon>
        <taxon>Alveolata</taxon>
        <taxon>Ciliophora</taxon>
        <taxon>Intramacronucleata</taxon>
        <taxon>Oligohymenophorea</taxon>
        <taxon>Hymenostomatida</taxon>
        <taxon>Tetrahymenina</taxon>
        <taxon>Tetrahymenidae</taxon>
        <taxon>Tetrahymena</taxon>
    </lineage>
</organism>
<keyword evidence="1" id="KW-0732">Signal</keyword>
<keyword evidence="3" id="KW-1185">Reference proteome</keyword>
<protein>
    <recommendedName>
        <fullName evidence="4">Transmembrane protein</fullName>
    </recommendedName>
</protein>
<dbReference type="InParanoid" id="W7X3W8"/>
<gene>
    <name evidence="2" type="ORF">TTHERM_000731389</name>
</gene>